<dbReference type="EMBL" id="CAKXAJ010010827">
    <property type="protein sequence ID" value="CAH2211579.1"/>
    <property type="molecule type" value="Genomic_DNA"/>
</dbReference>
<dbReference type="InterPro" id="IPR036236">
    <property type="entry name" value="Znf_C2H2_sf"/>
</dbReference>
<evidence type="ECO:0000256" key="2">
    <source>
        <dbReference type="SAM" id="MobiDB-lite"/>
    </source>
</evidence>
<dbReference type="SMART" id="SM00355">
    <property type="entry name" value="ZnF_C2H2"/>
    <property type="match status" value="2"/>
</dbReference>
<comment type="caution">
    <text evidence="4">The sequence shown here is derived from an EMBL/GenBank/DDBJ whole genome shotgun (WGS) entry which is preliminary data.</text>
</comment>
<evidence type="ECO:0000259" key="3">
    <source>
        <dbReference type="PROSITE" id="PS50157"/>
    </source>
</evidence>
<evidence type="ECO:0000313" key="5">
    <source>
        <dbReference type="Proteomes" id="UP000838756"/>
    </source>
</evidence>
<evidence type="ECO:0000256" key="1">
    <source>
        <dbReference type="PROSITE-ProRule" id="PRU00042"/>
    </source>
</evidence>
<accession>A0A8S4QIW9</accession>
<sequence length="544" mass="62452">MEISRVVYELKSNLVKHIIEPDHCDLHLKEDFDEDMNIEEEVYPEHTNIDNGSMLDSEVKSKTSDGVNVGENNISISLDDNIYNDAQIKKNETNNDVIMESDTFADNGKEDIVSDHLEDFLTDDSDNKAEFLNNDDINDDGYSDVEYLDDDVEHVIQSLNPGMNNNRMTNIKTKNIQNVDETISKSPEKIIIKQHTYVETKNQENSEIKNDDRSRTPRSQENSKINNIQDSVDLADEDTYTDFECLEDEIEDAINNYTDGNGQTMNTYESYVKFVNENIKKACVTNALAIAATSNNGNENEVILHTMNKVNPGNFVLVRTSAPDIVNEEVINEEEFNEKHAKKNKEVGYNEKKKKLAKHENKNDHEINRIKPGHSGSRPDTYGNQSLVKLGNGATDKTDRMKSNSKQNSKKSLAKRKDSDKDAKLHPQFEMGTNQKEDSKEDEKLKIFKVEKLTLEEQLSLIEERKETDNYKNSPYQCNICYKGFLAENTFDEHLFKHTDKCGLFECAICRIRFKSKRILGKHFQMTHVTRYSCTKCPFVSTLR</sequence>
<feature type="domain" description="C2H2-type" evidence="3">
    <location>
        <begin position="476"/>
        <end position="503"/>
    </location>
</feature>
<dbReference type="GO" id="GO:0008270">
    <property type="term" value="F:zinc ion binding"/>
    <property type="evidence" value="ECO:0007669"/>
    <property type="project" value="UniProtKB-KW"/>
</dbReference>
<feature type="compositionally biased region" description="Polar residues" evidence="2">
    <location>
        <begin position="217"/>
        <end position="228"/>
    </location>
</feature>
<name>A0A8S4QIW9_9NEOP</name>
<organism evidence="4 5">
    <name type="scientific">Pararge aegeria aegeria</name>
    <dbReference type="NCBI Taxonomy" id="348720"/>
    <lineage>
        <taxon>Eukaryota</taxon>
        <taxon>Metazoa</taxon>
        <taxon>Ecdysozoa</taxon>
        <taxon>Arthropoda</taxon>
        <taxon>Hexapoda</taxon>
        <taxon>Insecta</taxon>
        <taxon>Pterygota</taxon>
        <taxon>Neoptera</taxon>
        <taxon>Endopterygota</taxon>
        <taxon>Lepidoptera</taxon>
        <taxon>Glossata</taxon>
        <taxon>Ditrysia</taxon>
        <taxon>Papilionoidea</taxon>
        <taxon>Nymphalidae</taxon>
        <taxon>Satyrinae</taxon>
        <taxon>Satyrini</taxon>
        <taxon>Parargina</taxon>
        <taxon>Pararge</taxon>
    </lineage>
</organism>
<dbReference type="SUPFAM" id="SSF57667">
    <property type="entry name" value="beta-beta-alpha zinc fingers"/>
    <property type="match status" value="1"/>
</dbReference>
<dbReference type="AlphaFoldDB" id="A0A8S4QIW9"/>
<feature type="region of interest" description="Disordered" evidence="2">
    <location>
        <begin position="195"/>
        <end position="228"/>
    </location>
</feature>
<feature type="region of interest" description="Disordered" evidence="2">
    <location>
        <begin position="342"/>
        <end position="441"/>
    </location>
</feature>
<dbReference type="PROSITE" id="PS50157">
    <property type="entry name" value="ZINC_FINGER_C2H2_2"/>
    <property type="match status" value="2"/>
</dbReference>
<dbReference type="Proteomes" id="UP000838756">
    <property type="component" value="Unassembled WGS sequence"/>
</dbReference>
<gene>
    <name evidence="4" type="primary">jg27621</name>
    <name evidence="4" type="ORF">PAEG_LOCUS3383</name>
</gene>
<dbReference type="PROSITE" id="PS00028">
    <property type="entry name" value="ZINC_FINGER_C2H2_1"/>
    <property type="match status" value="2"/>
</dbReference>
<protein>
    <submittedName>
        <fullName evidence="4">Jg27621 protein</fullName>
    </submittedName>
</protein>
<feature type="compositionally biased region" description="Basic and acidic residues" evidence="2">
    <location>
        <begin position="358"/>
        <end position="369"/>
    </location>
</feature>
<proteinExistence type="predicted"/>
<dbReference type="OrthoDB" id="8823111at2759"/>
<reference evidence="4" key="1">
    <citation type="submission" date="2022-03" db="EMBL/GenBank/DDBJ databases">
        <authorList>
            <person name="Lindestad O."/>
        </authorList>
    </citation>
    <scope>NUCLEOTIDE SEQUENCE</scope>
</reference>
<feature type="domain" description="C2H2-type" evidence="3">
    <location>
        <begin position="505"/>
        <end position="533"/>
    </location>
</feature>
<evidence type="ECO:0000313" key="4">
    <source>
        <dbReference type="EMBL" id="CAH2211579.1"/>
    </source>
</evidence>
<dbReference type="InterPro" id="IPR013087">
    <property type="entry name" value="Znf_C2H2_type"/>
</dbReference>
<keyword evidence="5" id="KW-1185">Reference proteome</keyword>
<feature type="compositionally biased region" description="Basic and acidic residues" evidence="2">
    <location>
        <begin position="195"/>
        <end position="215"/>
    </location>
</feature>
<dbReference type="Gene3D" id="3.30.160.60">
    <property type="entry name" value="Classic Zinc Finger"/>
    <property type="match status" value="1"/>
</dbReference>
<keyword evidence="1" id="KW-0862">Zinc</keyword>
<keyword evidence="1" id="KW-0863">Zinc-finger</keyword>
<feature type="compositionally biased region" description="Basic and acidic residues" evidence="2">
    <location>
        <begin position="415"/>
        <end position="427"/>
    </location>
</feature>
<keyword evidence="1" id="KW-0479">Metal-binding</keyword>